<evidence type="ECO:0000259" key="6">
    <source>
        <dbReference type="Pfam" id="PF00291"/>
    </source>
</evidence>
<evidence type="ECO:0000313" key="8">
    <source>
        <dbReference type="Proteomes" id="UP000195442"/>
    </source>
</evidence>
<comment type="similarity">
    <text evidence="2">Belongs to the ACC deaminase/D-cysteine desulfhydrase family.</text>
</comment>
<dbReference type="RefSeq" id="WP_256969553.1">
    <property type="nucleotide sequence ID" value="NZ_FUKJ01000229.1"/>
</dbReference>
<dbReference type="InterPro" id="IPR001926">
    <property type="entry name" value="TrpB-like_PALP"/>
</dbReference>
<sequence length="349" mass="38121">MISESENRHRHEVIERITTQISRHVLAHYPTPLMRAKRLSETLDGTELWFKRDDLISFGLGGNKIRGLEVMLADALAKNANWLVTGASVQSNHVRATAAVAAYAGMGCTAVYWGKPPATVDGNYRVTKMLEAAFHFTHDDDRASVDTHIQQVTVKLREQGQRPYAIPRGGACVMGVFGHVLAVFELYQQCLAQGLEPDAVVLAVGSGGTYAGWLLGIKLLNLPWKMHCYTVSREPEQVSQQVADLATEAAALLKLDWIFGVSDTPVHGGFIGQGYGIPSPEAAEAIKRVGRTEGILLDPVYTGKAMAGFLHELQSKQFDAKKIIFVHTGGEPAFFSGKGDWLNTSHRAV</sequence>
<keyword evidence="3 5" id="KW-0663">Pyridoxal phosphate</keyword>
<dbReference type="PANTHER" id="PTHR43780:SF2">
    <property type="entry name" value="1-AMINOCYCLOPROPANE-1-CARBOXYLATE DEAMINASE-RELATED"/>
    <property type="match status" value="1"/>
</dbReference>
<proteinExistence type="inferred from homology"/>
<dbReference type="SUPFAM" id="SSF53686">
    <property type="entry name" value="Tryptophan synthase beta subunit-like PLP-dependent enzymes"/>
    <property type="match status" value="1"/>
</dbReference>
<comment type="cofactor">
    <cofactor evidence="1">
        <name>pyridoxal 5'-phosphate</name>
        <dbReference type="ChEBI" id="CHEBI:597326"/>
    </cofactor>
</comment>
<name>A0A1R4H9X6_9GAMM</name>
<dbReference type="AlphaFoldDB" id="A0A1R4H9X6"/>
<dbReference type="EC" id="4.4.1.15" evidence="7"/>
<dbReference type="Pfam" id="PF00291">
    <property type="entry name" value="PALP"/>
    <property type="match status" value="1"/>
</dbReference>
<evidence type="ECO:0000313" key="7">
    <source>
        <dbReference type="EMBL" id="SJM93019.1"/>
    </source>
</evidence>
<evidence type="ECO:0000256" key="4">
    <source>
        <dbReference type="PIRSR" id="PIRSR006278-1"/>
    </source>
</evidence>
<reference evidence="8" key="1">
    <citation type="submission" date="2017-02" db="EMBL/GenBank/DDBJ databases">
        <authorList>
            <person name="Daims H."/>
        </authorList>
    </citation>
    <scope>NUCLEOTIDE SEQUENCE [LARGE SCALE GENOMIC DNA]</scope>
</reference>
<feature type="modified residue" description="N6-(pyridoxal phosphate)lysine" evidence="5">
    <location>
        <position position="64"/>
    </location>
</feature>
<dbReference type="PIRSF" id="PIRSF006278">
    <property type="entry name" value="ACCD_DCysDesulf"/>
    <property type="match status" value="1"/>
</dbReference>
<dbReference type="InterPro" id="IPR036052">
    <property type="entry name" value="TrpB-like_PALP_sf"/>
</dbReference>
<dbReference type="PANTHER" id="PTHR43780">
    <property type="entry name" value="1-AMINOCYCLOPROPANE-1-CARBOXYLATE DEAMINASE-RELATED"/>
    <property type="match status" value="1"/>
</dbReference>
<protein>
    <submittedName>
        <fullName evidence="7">D-cysteine desulfhydrase DcyD</fullName>
        <ecNumber evidence="7">4.4.1.15</ecNumber>
    </submittedName>
</protein>
<feature type="domain" description="Tryptophan synthase beta chain-like PALP" evidence="6">
    <location>
        <begin position="27"/>
        <end position="329"/>
    </location>
</feature>
<organism evidence="7 8">
    <name type="scientific">Crenothrix polyspora</name>
    <dbReference type="NCBI Taxonomy" id="360316"/>
    <lineage>
        <taxon>Bacteria</taxon>
        <taxon>Pseudomonadati</taxon>
        <taxon>Pseudomonadota</taxon>
        <taxon>Gammaproteobacteria</taxon>
        <taxon>Methylococcales</taxon>
        <taxon>Crenotrichaceae</taxon>
        <taxon>Crenothrix</taxon>
    </lineage>
</organism>
<evidence type="ECO:0000256" key="1">
    <source>
        <dbReference type="ARBA" id="ARBA00001933"/>
    </source>
</evidence>
<dbReference type="Gene3D" id="3.40.50.1100">
    <property type="match status" value="2"/>
</dbReference>
<keyword evidence="7" id="KW-0456">Lyase</keyword>
<evidence type="ECO:0000256" key="5">
    <source>
        <dbReference type="PIRSR" id="PIRSR006278-2"/>
    </source>
</evidence>
<dbReference type="Proteomes" id="UP000195442">
    <property type="component" value="Unassembled WGS sequence"/>
</dbReference>
<dbReference type="InterPro" id="IPR027278">
    <property type="entry name" value="ACCD_DCysDesulf"/>
</dbReference>
<accession>A0A1R4H9X6</accession>
<dbReference type="GO" id="GO:0019148">
    <property type="term" value="F:D-cysteine desulfhydrase activity"/>
    <property type="evidence" value="ECO:0007669"/>
    <property type="project" value="UniProtKB-EC"/>
</dbReference>
<keyword evidence="8" id="KW-1185">Reference proteome</keyword>
<feature type="active site" description="Nucleophile" evidence="4">
    <location>
        <position position="91"/>
    </location>
</feature>
<dbReference type="EMBL" id="FUKJ01000229">
    <property type="protein sequence ID" value="SJM93019.1"/>
    <property type="molecule type" value="Genomic_DNA"/>
</dbReference>
<evidence type="ECO:0000256" key="3">
    <source>
        <dbReference type="ARBA" id="ARBA00022898"/>
    </source>
</evidence>
<evidence type="ECO:0000256" key="2">
    <source>
        <dbReference type="ARBA" id="ARBA00008639"/>
    </source>
</evidence>
<gene>
    <name evidence="7" type="primary">dcyD</name>
    <name evidence="7" type="ORF">CRENPOLYSF2_3040003</name>
</gene>